<dbReference type="InterPro" id="IPR000847">
    <property type="entry name" value="LysR_HTH_N"/>
</dbReference>
<dbReference type="FunFam" id="1.10.10.10:FF:000001">
    <property type="entry name" value="LysR family transcriptional regulator"/>
    <property type="match status" value="1"/>
</dbReference>
<dbReference type="InterPro" id="IPR036388">
    <property type="entry name" value="WH-like_DNA-bd_sf"/>
</dbReference>
<dbReference type="PRINTS" id="PR00039">
    <property type="entry name" value="HTHLYSR"/>
</dbReference>
<evidence type="ECO:0000256" key="4">
    <source>
        <dbReference type="ARBA" id="ARBA00023159"/>
    </source>
</evidence>
<comment type="similarity">
    <text evidence="1">Belongs to the LysR transcriptional regulatory family.</text>
</comment>
<keyword evidence="5" id="KW-0804">Transcription</keyword>
<evidence type="ECO:0000256" key="2">
    <source>
        <dbReference type="ARBA" id="ARBA00023015"/>
    </source>
</evidence>
<keyword evidence="8" id="KW-1185">Reference proteome</keyword>
<evidence type="ECO:0000256" key="3">
    <source>
        <dbReference type="ARBA" id="ARBA00023125"/>
    </source>
</evidence>
<dbReference type="GO" id="GO:2000142">
    <property type="term" value="P:regulation of DNA-templated transcription initiation"/>
    <property type="evidence" value="ECO:0007669"/>
    <property type="project" value="TreeGrafter"/>
</dbReference>
<dbReference type="InterPro" id="IPR005119">
    <property type="entry name" value="LysR_subst-bd"/>
</dbReference>
<keyword evidence="2" id="KW-0805">Transcription regulation</keyword>
<organism evidence="7 8">
    <name type="scientific">Paraburkholderia elongata</name>
    <dbReference type="NCBI Taxonomy" id="2675747"/>
    <lineage>
        <taxon>Bacteria</taxon>
        <taxon>Pseudomonadati</taxon>
        <taxon>Pseudomonadota</taxon>
        <taxon>Betaproteobacteria</taxon>
        <taxon>Burkholderiales</taxon>
        <taxon>Burkholderiaceae</taxon>
        <taxon>Paraburkholderia</taxon>
    </lineage>
</organism>
<evidence type="ECO:0000259" key="6">
    <source>
        <dbReference type="PROSITE" id="PS50931"/>
    </source>
</evidence>
<sequence>MSSKLRQNRFGAWTRMRYPAYKILSRTIQRSRDSPDHRKCWQTMDIKQLRYFVRVAELGSVGKASDVLDIAQPTLSRQVRALEVELKTTLFSRNGRGVILTPAGRRFLEHARGVLHAADFALIALKEGESAYEGRVIAGFTPSVGRTLIPTFVERFIERFPKASLSVVEGYSSSLHEQLLVGSLDFAILQNPAASPNLVIDPIATQDLYLIGASPIGPKHDEVELRELARVPLIMPHAPHTIRPLLEYEAARLGIMLTMTFEIDAVRSIVELVERGVGYTVMPINSLRRSDYPALHWQKIVSPKIQVTLSMITPIKRPQTPLPVEAASLAKETLSGLLLD</sequence>
<dbReference type="GO" id="GO:0003700">
    <property type="term" value="F:DNA-binding transcription factor activity"/>
    <property type="evidence" value="ECO:0007669"/>
    <property type="project" value="InterPro"/>
</dbReference>
<dbReference type="InterPro" id="IPR036390">
    <property type="entry name" value="WH_DNA-bd_sf"/>
</dbReference>
<dbReference type="Gene3D" id="1.10.10.10">
    <property type="entry name" value="Winged helix-like DNA-binding domain superfamily/Winged helix DNA-binding domain"/>
    <property type="match status" value="1"/>
</dbReference>
<keyword evidence="4" id="KW-0010">Activator</keyword>
<proteinExistence type="inferred from homology"/>
<reference evidence="7 8" key="1">
    <citation type="submission" date="2019-11" db="EMBL/GenBank/DDBJ databases">
        <title>Metabolism of dissolved organic matter in forest soils.</title>
        <authorList>
            <person name="Cyle K.T."/>
            <person name="Wilhelm R.C."/>
            <person name="Martinez C.E."/>
        </authorList>
    </citation>
    <scope>NUCLEOTIDE SEQUENCE [LARGE SCALE GENOMIC DNA]</scope>
    <source>
        <strain evidence="7 8">5N</strain>
    </source>
</reference>
<dbReference type="PROSITE" id="PS50931">
    <property type="entry name" value="HTH_LYSR"/>
    <property type="match status" value="1"/>
</dbReference>
<dbReference type="Gene3D" id="3.40.190.290">
    <property type="match status" value="1"/>
</dbReference>
<protein>
    <submittedName>
        <fullName evidence="7">LysR family transcriptional regulator</fullName>
    </submittedName>
</protein>
<dbReference type="PANTHER" id="PTHR30293:SF0">
    <property type="entry name" value="NITROGEN ASSIMILATION REGULATORY PROTEIN NAC"/>
    <property type="match status" value="1"/>
</dbReference>
<feature type="domain" description="HTH lysR-type" evidence="6">
    <location>
        <begin position="44"/>
        <end position="101"/>
    </location>
</feature>
<dbReference type="GO" id="GO:0003677">
    <property type="term" value="F:DNA binding"/>
    <property type="evidence" value="ECO:0007669"/>
    <property type="project" value="UniProtKB-KW"/>
</dbReference>
<dbReference type="Pfam" id="PF03466">
    <property type="entry name" value="LysR_substrate"/>
    <property type="match status" value="1"/>
</dbReference>
<dbReference type="SUPFAM" id="SSF53850">
    <property type="entry name" value="Periplasmic binding protein-like II"/>
    <property type="match status" value="1"/>
</dbReference>
<evidence type="ECO:0000313" key="7">
    <source>
        <dbReference type="EMBL" id="NPT59841.1"/>
    </source>
</evidence>
<evidence type="ECO:0000256" key="5">
    <source>
        <dbReference type="ARBA" id="ARBA00023163"/>
    </source>
</evidence>
<name>A0A972NUB2_9BURK</name>
<evidence type="ECO:0000256" key="1">
    <source>
        <dbReference type="ARBA" id="ARBA00009437"/>
    </source>
</evidence>
<gene>
    <name evidence="7" type="ORF">GNZ13_36130</name>
</gene>
<dbReference type="SUPFAM" id="SSF46785">
    <property type="entry name" value="Winged helix' DNA-binding domain"/>
    <property type="match status" value="1"/>
</dbReference>
<dbReference type="PANTHER" id="PTHR30293">
    <property type="entry name" value="TRANSCRIPTIONAL REGULATORY PROTEIN NAC-RELATED"/>
    <property type="match status" value="1"/>
</dbReference>
<comment type="caution">
    <text evidence="7">The sequence shown here is derived from an EMBL/GenBank/DDBJ whole genome shotgun (WGS) entry which is preliminary data.</text>
</comment>
<dbReference type="EMBL" id="WOEZ01000201">
    <property type="protein sequence ID" value="NPT59841.1"/>
    <property type="molecule type" value="Genomic_DNA"/>
</dbReference>
<dbReference type="Pfam" id="PF00126">
    <property type="entry name" value="HTH_1"/>
    <property type="match status" value="1"/>
</dbReference>
<dbReference type="AlphaFoldDB" id="A0A972NUB2"/>
<evidence type="ECO:0000313" key="8">
    <source>
        <dbReference type="Proteomes" id="UP000655523"/>
    </source>
</evidence>
<dbReference type="Proteomes" id="UP000655523">
    <property type="component" value="Unassembled WGS sequence"/>
</dbReference>
<accession>A0A972NUB2</accession>
<keyword evidence="3" id="KW-0238">DNA-binding</keyword>